<keyword evidence="2" id="KW-1185">Reference proteome</keyword>
<protein>
    <submittedName>
        <fullName evidence="1">Uncharacterized protein</fullName>
    </submittedName>
</protein>
<organism evidence="1 2">
    <name type="scientific">Paramicrobacterium humi</name>
    <dbReference type="NCBI Taxonomy" id="640635"/>
    <lineage>
        <taxon>Bacteria</taxon>
        <taxon>Bacillati</taxon>
        <taxon>Actinomycetota</taxon>
        <taxon>Actinomycetes</taxon>
        <taxon>Micrococcales</taxon>
        <taxon>Microbacteriaceae</taxon>
        <taxon>Paramicrobacterium</taxon>
    </lineage>
</organism>
<accession>A0A1H4NGH0</accession>
<evidence type="ECO:0000313" key="1">
    <source>
        <dbReference type="EMBL" id="SEB94276.1"/>
    </source>
</evidence>
<dbReference type="Proteomes" id="UP000199183">
    <property type="component" value="Unassembled WGS sequence"/>
</dbReference>
<proteinExistence type="predicted"/>
<evidence type="ECO:0000313" key="2">
    <source>
        <dbReference type="Proteomes" id="UP000199183"/>
    </source>
</evidence>
<name>A0A1H4NGH0_9MICO</name>
<dbReference type="RefSeq" id="WP_143034039.1">
    <property type="nucleotide sequence ID" value="NZ_FNRY01000001.1"/>
</dbReference>
<gene>
    <name evidence="1" type="ORF">SAMN04489806_2187</name>
</gene>
<sequence length="74" mass="7810">MLRHSLAERVALAELPADVITEKGVVTEPVDLILGLSAATSIVARAHRLSNADDRASTRADEIDARVDSTALCA</sequence>
<dbReference type="EMBL" id="FNRY01000001">
    <property type="protein sequence ID" value="SEB94276.1"/>
    <property type="molecule type" value="Genomic_DNA"/>
</dbReference>
<reference evidence="1 2" key="1">
    <citation type="submission" date="2016-10" db="EMBL/GenBank/DDBJ databases">
        <authorList>
            <person name="de Groot N.N."/>
        </authorList>
    </citation>
    <scope>NUCLEOTIDE SEQUENCE [LARGE SCALE GENOMIC DNA]</scope>
    <source>
        <strain evidence="1 2">DSM 21799</strain>
    </source>
</reference>
<dbReference type="AlphaFoldDB" id="A0A1H4NGH0"/>
<dbReference type="OrthoDB" id="5087096at2"/>